<keyword evidence="2" id="KW-1185">Reference proteome</keyword>
<evidence type="ECO:0000313" key="2">
    <source>
        <dbReference type="Proteomes" id="UP000264006"/>
    </source>
</evidence>
<name>A0A346XU73_9ACTN</name>
<sequence>MRTSSDGRWRALDGRPLHAALVALLEHYNALLADGLTGRFGVLADPTFQLNLLLWMQQQLPTAGSPTSPKSVLRDAGYAVHAVGAKLVCSGELEEKLAVDLELRGAPQPDMLASAPGGTAWPVWECKASGFGTNSSTTRQALKILARSRDVALVAGAQPGREILGAAIWLTRADDANALNETLDDLAAQLAEDDVAAATSGVVGIDLDVAGVTAQAIAGDVPEPLQSVLAQPIVVLPRADDSEQNPRPLYFIPFDPGVQQEPEEVKRCLDILLDRARMEAASVIGLTATPATIVLQGHELLSAATIGMSARWQDHGDRQKAAAKIVSLLEHELSMVSDRPLMRSGEGAMPHLDIKVHNDDQRDALVEAIVAAAPSSITELPPAQPKLFDE</sequence>
<evidence type="ECO:0000313" key="1">
    <source>
        <dbReference type="EMBL" id="AXV05770.1"/>
    </source>
</evidence>
<dbReference type="Proteomes" id="UP000264006">
    <property type="component" value="Chromosome"/>
</dbReference>
<proteinExistence type="predicted"/>
<accession>A0A346XU73</accession>
<dbReference type="AlphaFoldDB" id="A0A346XU73"/>
<reference evidence="1 2" key="1">
    <citation type="submission" date="2018-09" db="EMBL/GenBank/DDBJ databases">
        <title>Complete genome sequence of Euzebya sp. DY32-46 isolated from seawater of Pacific Ocean.</title>
        <authorList>
            <person name="Xu L."/>
            <person name="Wu Y.-H."/>
            <person name="Xu X.-W."/>
        </authorList>
    </citation>
    <scope>NUCLEOTIDE SEQUENCE [LARGE SCALE GENOMIC DNA]</scope>
    <source>
        <strain evidence="1 2">DY32-46</strain>
    </source>
</reference>
<protein>
    <submittedName>
        <fullName evidence="1">Transfer protein TraA</fullName>
    </submittedName>
</protein>
<gene>
    <name evidence="1" type="ORF">DVS28_a1069</name>
</gene>
<organism evidence="1 2">
    <name type="scientific">Euzebya pacifica</name>
    <dbReference type="NCBI Taxonomy" id="1608957"/>
    <lineage>
        <taxon>Bacteria</taxon>
        <taxon>Bacillati</taxon>
        <taxon>Actinomycetota</taxon>
        <taxon>Nitriliruptoria</taxon>
        <taxon>Euzebyales</taxon>
    </lineage>
</organism>
<dbReference type="KEGG" id="euz:DVS28_a1069"/>
<dbReference type="EMBL" id="CP031165">
    <property type="protein sequence ID" value="AXV05770.1"/>
    <property type="molecule type" value="Genomic_DNA"/>
</dbReference>